<evidence type="ECO:0000313" key="1">
    <source>
        <dbReference type="EMBL" id="QHM71088.1"/>
    </source>
</evidence>
<protein>
    <submittedName>
        <fullName evidence="1">Uncharacterized protein</fullName>
    </submittedName>
</protein>
<dbReference type="KEGG" id="mint:C7M51_01370"/>
<keyword evidence="2" id="KW-1185">Reference proteome</keyword>
<name>A0A6P1PZ81_9GAMM</name>
<dbReference type="AlphaFoldDB" id="A0A6P1PZ81"/>
<organism evidence="1 2">
    <name type="scientific">Mixta intestinalis</name>
    <dbReference type="NCBI Taxonomy" id="1615494"/>
    <lineage>
        <taxon>Bacteria</taxon>
        <taxon>Pseudomonadati</taxon>
        <taxon>Pseudomonadota</taxon>
        <taxon>Gammaproteobacteria</taxon>
        <taxon>Enterobacterales</taxon>
        <taxon>Erwiniaceae</taxon>
        <taxon>Mixta</taxon>
    </lineage>
</organism>
<accession>A0A6P1PZ81</accession>
<dbReference type="Proteomes" id="UP000464053">
    <property type="component" value="Chromosome"/>
</dbReference>
<proteinExistence type="predicted"/>
<evidence type="ECO:0000313" key="2">
    <source>
        <dbReference type="Proteomes" id="UP000464053"/>
    </source>
</evidence>
<gene>
    <name evidence="1" type="ORF">C7M51_01370</name>
</gene>
<dbReference type="EMBL" id="CP028271">
    <property type="protein sequence ID" value="QHM71088.1"/>
    <property type="molecule type" value="Genomic_DNA"/>
</dbReference>
<dbReference type="OrthoDB" id="3659017at2"/>
<reference evidence="1 2" key="1">
    <citation type="submission" date="2018-03" db="EMBL/GenBank/DDBJ databases">
        <title>Pantoea intestinalis SRCM103226 isolated form the mealworm.</title>
        <authorList>
            <person name="Jeong D.-Y."/>
            <person name="Kim J.W."/>
        </authorList>
    </citation>
    <scope>NUCLEOTIDE SEQUENCE [LARGE SCALE GENOMIC DNA]</scope>
    <source>
        <strain evidence="1 2">SRCM103226</strain>
    </source>
</reference>
<dbReference type="RefSeq" id="WP_160621101.1">
    <property type="nucleotide sequence ID" value="NZ_CP028271.1"/>
</dbReference>
<sequence>MSVSTSSLNIKVDGPDDFTTDHTQAIQELLNRTTHVIIDTVVNLAGQIQTGFDDQIIAGTETGEIRPIGSNMATQSMIALKHPRSKILNLISTNPLLLQSDAEPRDGGGRQGTVDIQADFCLVQGCTMTNQVNAVIADSTYRAHGSRILGNYFFDCIGVGREDRGGCGQHLGIGNRD</sequence>